<dbReference type="RefSeq" id="WP_103872613.1">
    <property type="nucleotide sequence ID" value="NZ_FNUY01000004.1"/>
</dbReference>
<dbReference type="Proteomes" id="UP000236743">
    <property type="component" value="Unassembled WGS sequence"/>
</dbReference>
<keyword evidence="4" id="KW-1185">Reference proteome</keyword>
<evidence type="ECO:0000259" key="2">
    <source>
        <dbReference type="PROSITE" id="PS50975"/>
    </source>
</evidence>
<dbReference type="PROSITE" id="PS50975">
    <property type="entry name" value="ATP_GRASP"/>
    <property type="match status" value="1"/>
</dbReference>
<proteinExistence type="predicted"/>
<dbReference type="OrthoDB" id="7625478at2"/>
<dbReference type="EMBL" id="FNUY01000004">
    <property type="protein sequence ID" value="SEG29058.1"/>
    <property type="molecule type" value="Genomic_DNA"/>
</dbReference>
<dbReference type="GO" id="GO:0046872">
    <property type="term" value="F:metal ion binding"/>
    <property type="evidence" value="ECO:0007669"/>
    <property type="project" value="InterPro"/>
</dbReference>
<dbReference type="AlphaFoldDB" id="A0A1H5YYD5"/>
<protein>
    <submittedName>
        <fullName evidence="3">ATP-grasp domain-containing protein</fullName>
    </submittedName>
</protein>
<dbReference type="Gene3D" id="3.30.470.20">
    <property type="entry name" value="ATP-grasp fold, B domain"/>
    <property type="match status" value="1"/>
</dbReference>
<keyword evidence="1" id="KW-0547">Nucleotide-binding</keyword>
<feature type="domain" description="ATP-grasp" evidence="2">
    <location>
        <begin position="120"/>
        <end position="292"/>
    </location>
</feature>
<accession>A0A1H5YYD5</accession>
<evidence type="ECO:0000313" key="4">
    <source>
        <dbReference type="Proteomes" id="UP000236743"/>
    </source>
</evidence>
<reference evidence="3 4" key="1">
    <citation type="submission" date="2016-10" db="EMBL/GenBank/DDBJ databases">
        <authorList>
            <person name="de Groot N.N."/>
        </authorList>
    </citation>
    <scope>NUCLEOTIDE SEQUENCE [LARGE SCALE GENOMIC DNA]</scope>
    <source>
        <strain evidence="3 4">DSM 26656</strain>
    </source>
</reference>
<gene>
    <name evidence="3" type="ORF">SAMN04488115_104158</name>
</gene>
<keyword evidence="1" id="KW-0067">ATP-binding</keyword>
<dbReference type="Pfam" id="PF15632">
    <property type="entry name" value="ATPgrasp_Ter"/>
    <property type="match status" value="1"/>
</dbReference>
<name>A0A1H5YYD5_9HYPH</name>
<dbReference type="InterPro" id="IPR011761">
    <property type="entry name" value="ATP-grasp"/>
</dbReference>
<sequence>MRKALILANGFRLQYRSLRCAAPLFEAVEVYGTAEAKALSRSTFCQRFHARQPQAQPFGTVADVEAINRILADENISYILPSDADTTRFLAEHRTAIAATCYPVPTVETFDTLNDKARFAQFCVRHHLPHPASVVCEGVDQVRKVLAAADPDSSFVVKPLAMWGSLGVAKITNATAEPVLRSLDYSPILLQNYIAGTEFTTVALARAGCLANVAHYRRDDGAVTFFDHAEATQLASQVASSLSYDGIMVFDVRVDEAGQLFLIECNPRFWYRMDVAMRAGANFIEFGLWPDRSREKGLFPIRPVRLDGARIILNHLLRPWEMTAGDRAFIRFALSDPLPVALTLISRFKHLHQAASGHQL</sequence>
<evidence type="ECO:0000256" key="1">
    <source>
        <dbReference type="PROSITE-ProRule" id="PRU00409"/>
    </source>
</evidence>
<evidence type="ECO:0000313" key="3">
    <source>
        <dbReference type="EMBL" id="SEG29058.1"/>
    </source>
</evidence>
<dbReference type="GO" id="GO:0005524">
    <property type="term" value="F:ATP binding"/>
    <property type="evidence" value="ECO:0007669"/>
    <property type="project" value="UniProtKB-UniRule"/>
</dbReference>
<organism evidence="3 4">
    <name type="scientific">Bosea lathyri</name>
    <dbReference type="NCBI Taxonomy" id="1036778"/>
    <lineage>
        <taxon>Bacteria</taxon>
        <taxon>Pseudomonadati</taxon>
        <taxon>Pseudomonadota</taxon>
        <taxon>Alphaproteobacteria</taxon>
        <taxon>Hyphomicrobiales</taxon>
        <taxon>Boseaceae</taxon>
        <taxon>Bosea</taxon>
    </lineage>
</organism>
<dbReference type="SUPFAM" id="SSF56059">
    <property type="entry name" value="Glutathione synthetase ATP-binding domain-like"/>
    <property type="match status" value="1"/>
</dbReference>